<feature type="region of interest" description="Disordered" evidence="1">
    <location>
        <begin position="1"/>
        <end position="79"/>
    </location>
</feature>
<feature type="compositionally biased region" description="Low complexity" evidence="1">
    <location>
        <begin position="15"/>
        <end position="26"/>
    </location>
</feature>
<dbReference type="EMBL" id="JASCZI010183942">
    <property type="protein sequence ID" value="MED6189811.1"/>
    <property type="molecule type" value="Genomic_DNA"/>
</dbReference>
<dbReference type="Proteomes" id="UP001341840">
    <property type="component" value="Unassembled WGS sequence"/>
</dbReference>
<protein>
    <submittedName>
        <fullName evidence="2">Uncharacterized protein</fullName>
    </submittedName>
</protein>
<evidence type="ECO:0000313" key="3">
    <source>
        <dbReference type="Proteomes" id="UP001341840"/>
    </source>
</evidence>
<name>A0ABU6WV41_9FABA</name>
<comment type="caution">
    <text evidence="2">The sequence shown here is derived from an EMBL/GenBank/DDBJ whole genome shotgun (WGS) entry which is preliminary data.</text>
</comment>
<proteinExistence type="predicted"/>
<evidence type="ECO:0000313" key="2">
    <source>
        <dbReference type="EMBL" id="MED6189811.1"/>
    </source>
</evidence>
<evidence type="ECO:0000256" key="1">
    <source>
        <dbReference type="SAM" id="MobiDB-lite"/>
    </source>
</evidence>
<feature type="compositionally biased region" description="Polar residues" evidence="1">
    <location>
        <begin position="64"/>
        <end position="73"/>
    </location>
</feature>
<feature type="compositionally biased region" description="Polar residues" evidence="1">
    <location>
        <begin position="1"/>
        <end position="14"/>
    </location>
</feature>
<organism evidence="2 3">
    <name type="scientific">Stylosanthes scabra</name>
    <dbReference type="NCBI Taxonomy" id="79078"/>
    <lineage>
        <taxon>Eukaryota</taxon>
        <taxon>Viridiplantae</taxon>
        <taxon>Streptophyta</taxon>
        <taxon>Embryophyta</taxon>
        <taxon>Tracheophyta</taxon>
        <taxon>Spermatophyta</taxon>
        <taxon>Magnoliopsida</taxon>
        <taxon>eudicotyledons</taxon>
        <taxon>Gunneridae</taxon>
        <taxon>Pentapetalae</taxon>
        <taxon>rosids</taxon>
        <taxon>fabids</taxon>
        <taxon>Fabales</taxon>
        <taxon>Fabaceae</taxon>
        <taxon>Papilionoideae</taxon>
        <taxon>50 kb inversion clade</taxon>
        <taxon>dalbergioids sensu lato</taxon>
        <taxon>Dalbergieae</taxon>
        <taxon>Pterocarpus clade</taxon>
        <taxon>Stylosanthes</taxon>
    </lineage>
</organism>
<feature type="compositionally biased region" description="Basic and acidic residues" evidence="1">
    <location>
        <begin position="27"/>
        <end position="41"/>
    </location>
</feature>
<keyword evidence="3" id="KW-1185">Reference proteome</keyword>
<sequence>MTTSEKPSGRSASGNSVDVSSNSKESSNSREERASIKEAAARESTPTLDIVVGEEQSPRGLSSEGYSMSNLSRSAEKSNPILDEIDQALTNLVEKMNSPLAEREIIQEALTPKIPI</sequence>
<accession>A0ABU6WV41</accession>
<gene>
    <name evidence="2" type="ORF">PIB30_099713</name>
</gene>
<reference evidence="2 3" key="1">
    <citation type="journal article" date="2023" name="Plants (Basel)">
        <title>Bridging the Gap: Combining Genomics and Transcriptomics Approaches to Understand Stylosanthes scabra, an Orphan Legume from the Brazilian Caatinga.</title>
        <authorList>
            <person name="Ferreira-Neto J.R.C."/>
            <person name="da Silva M.D."/>
            <person name="Binneck E."/>
            <person name="de Melo N.F."/>
            <person name="da Silva R.H."/>
            <person name="de Melo A.L.T.M."/>
            <person name="Pandolfi V."/>
            <person name="Bustamante F.O."/>
            <person name="Brasileiro-Vidal A.C."/>
            <person name="Benko-Iseppon A.M."/>
        </authorList>
    </citation>
    <scope>NUCLEOTIDE SEQUENCE [LARGE SCALE GENOMIC DNA]</scope>
    <source>
        <tissue evidence="2">Leaves</tissue>
    </source>
</reference>